<dbReference type="Proteomes" id="UP000063718">
    <property type="component" value="Unassembled WGS sequence"/>
</dbReference>
<proteinExistence type="predicted"/>
<gene>
    <name evidence="1" type="ORF">MTY_2266</name>
</gene>
<dbReference type="AlphaFoldDB" id="A0A0S6UH65"/>
<organism evidence="1">
    <name type="scientific">Moorella thermoacetica Y72</name>
    <dbReference type="NCBI Taxonomy" id="1325331"/>
    <lineage>
        <taxon>Bacteria</taxon>
        <taxon>Bacillati</taxon>
        <taxon>Bacillota</taxon>
        <taxon>Clostridia</taxon>
        <taxon>Neomoorellales</taxon>
        <taxon>Neomoorellaceae</taxon>
        <taxon>Neomoorella</taxon>
    </lineage>
</organism>
<protein>
    <submittedName>
        <fullName evidence="1">Non-ribosomal peptide synthetase modules and related proteins</fullName>
    </submittedName>
</protein>
<dbReference type="EMBL" id="DF238840">
    <property type="protein sequence ID" value="GAF26926.1"/>
    <property type="molecule type" value="Genomic_DNA"/>
</dbReference>
<name>A0A0S6UH65_NEOTH</name>
<reference evidence="1" key="1">
    <citation type="journal article" date="2014" name="Gene">
        <title>Genome-guided analysis of transformation efficiency and carbon dioxide assimilation by Moorella thermoacetica Y72.</title>
        <authorList>
            <person name="Tsukahara K."/>
            <person name="Kita A."/>
            <person name="Nakashimada Y."/>
            <person name="Hoshino T."/>
            <person name="Murakami K."/>
        </authorList>
    </citation>
    <scope>NUCLEOTIDE SEQUENCE [LARGE SCALE GENOMIC DNA]</scope>
    <source>
        <strain evidence="1">Y72</strain>
    </source>
</reference>
<evidence type="ECO:0000313" key="1">
    <source>
        <dbReference type="EMBL" id="GAF26926.1"/>
    </source>
</evidence>
<accession>A0A0S6UH65</accession>
<sequence length="83" mass="9803">MPCLMQARSFLKFFLAFSAARCYPEDRIVYTKYQEEAAEVMDYLLTWIKGEEVDYRFVSADELEKLLANEEEEKNNCIVVPLH</sequence>